<name>A0A3E2TFH6_9FIRM</name>
<evidence type="ECO:0000256" key="5">
    <source>
        <dbReference type="ARBA" id="ARBA00022679"/>
    </source>
</evidence>
<dbReference type="GO" id="GO:0005886">
    <property type="term" value="C:plasma membrane"/>
    <property type="evidence" value="ECO:0007669"/>
    <property type="project" value="TreeGrafter"/>
</dbReference>
<feature type="transmembrane region" description="Helical" evidence="8">
    <location>
        <begin position="12"/>
        <end position="33"/>
    </location>
</feature>
<evidence type="ECO:0000256" key="1">
    <source>
        <dbReference type="ARBA" id="ARBA00000085"/>
    </source>
</evidence>
<dbReference type="PANTHER" id="PTHR45453:SF1">
    <property type="entry name" value="PHOSPHATE REGULON SENSOR PROTEIN PHOR"/>
    <property type="match status" value="1"/>
</dbReference>
<reference evidence="10 11" key="1">
    <citation type="submission" date="2018-08" db="EMBL/GenBank/DDBJ databases">
        <title>A genome reference for cultivated species of the human gut microbiota.</title>
        <authorList>
            <person name="Zou Y."/>
            <person name="Xue W."/>
            <person name="Luo G."/>
        </authorList>
    </citation>
    <scope>NUCLEOTIDE SEQUENCE [LARGE SCALE GENOMIC DNA]</scope>
    <source>
        <strain evidence="10 11">AF45-17</strain>
    </source>
</reference>
<dbReference type="InterPro" id="IPR003661">
    <property type="entry name" value="HisK_dim/P_dom"/>
</dbReference>
<feature type="transmembrane region" description="Helical" evidence="8">
    <location>
        <begin position="39"/>
        <end position="61"/>
    </location>
</feature>
<dbReference type="SMART" id="SM00387">
    <property type="entry name" value="HATPase_c"/>
    <property type="match status" value="1"/>
</dbReference>
<evidence type="ECO:0000256" key="8">
    <source>
        <dbReference type="SAM" id="Phobius"/>
    </source>
</evidence>
<dbReference type="InterPro" id="IPR004358">
    <property type="entry name" value="Sig_transdc_His_kin-like_C"/>
</dbReference>
<evidence type="ECO:0000259" key="9">
    <source>
        <dbReference type="PROSITE" id="PS50109"/>
    </source>
</evidence>
<dbReference type="GO" id="GO:0000155">
    <property type="term" value="F:phosphorelay sensor kinase activity"/>
    <property type="evidence" value="ECO:0007669"/>
    <property type="project" value="InterPro"/>
</dbReference>
<dbReference type="InterPro" id="IPR050351">
    <property type="entry name" value="BphY/WalK/GraS-like"/>
</dbReference>
<dbReference type="Pfam" id="PF02518">
    <property type="entry name" value="HATPase_c"/>
    <property type="match status" value="1"/>
</dbReference>
<gene>
    <name evidence="10" type="ORF">DW070_14885</name>
</gene>
<dbReference type="Proteomes" id="UP000260773">
    <property type="component" value="Unassembled WGS sequence"/>
</dbReference>
<dbReference type="InterPro" id="IPR005467">
    <property type="entry name" value="His_kinase_dom"/>
</dbReference>
<evidence type="ECO:0000256" key="2">
    <source>
        <dbReference type="ARBA" id="ARBA00004370"/>
    </source>
</evidence>
<dbReference type="InterPro" id="IPR036097">
    <property type="entry name" value="HisK_dim/P_sf"/>
</dbReference>
<proteinExistence type="predicted"/>
<dbReference type="FunFam" id="3.30.565.10:FF:000006">
    <property type="entry name" value="Sensor histidine kinase WalK"/>
    <property type="match status" value="1"/>
</dbReference>
<dbReference type="GO" id="GO:0016036">
    <property type="term" value="P:cellular response to phosphate starvation"/>
    <property type="evidence" value="ECO:0007669"/>
    <property type="project" value="TreeGrafter"/>
</dbReference>
<evidence type="ECO:0000256" key="4">
    <source>
        <dbReference type="ARBA" id="ARBA00022553"/>
    </source>
</evidence>
<comment type="caution">
    <text evidence="10">The sequence shown here is derived from an EMBL/GenBank/DDBJ whole genome shotgun (WGS) entry which is preliminary data.</text>
</comment>
<keyword evidence="8" id="KW-1133">Transmembrane helix</keyword>
<dbReference type="PROSITE" id="PS50109">
    <property type="entry name" value="HIS_KIN"/>
    <property type="match status" value="1"/>
</dbReference>
<dbReference type="SUPFAM" id="SSF47384">
    <property type="entry name" value="Homodimeric domain of signal transducing histidine kinase"/>
    <property type="match status" value="1"/>
</dbReference>
<keyword evidence="7" id="KW-0902">Two-component regulatory system</keyword>
<dbReference type="CDD" id="cd00082">
    <property type="entry name" value="HisKA"/>
    <property type="match status" value="1"/>
</dbReference>
<dbReference type="PRINTS" id="PR00344">
    <property type="entry name" value="BCTRLSENSOR"/>
</dbReference>
<dbReference type="GO" id="GO:0004721">
    <property type="term" value="F:phosphoprotein phosphatase activity"/>
    <property type="evidence" value="ECO:0007669"/>
    <property type="project" value="TreeGrafter"/>
</dbReference>
<dbReference type="EC" id="2.7.13.3" evidence="3"/>
<comment type="subcellular location">
    <subcellularLocation>
        <location evidence="2">Membrane</location>
    </subcellularLocation>
</comment>
<dbReference type="Pfam" id="PF00512">
    <property type="entry name" value="HisKA"/>
    <property type="match status" value="1"/>
</dbReference>
<keyword evidence="6 10" id="KW-0418">Kinase</keyword>
<keyword evidence="8" id="KW-0472">Membrane</keyword>
<dbReference type="EMBL" id="QVEP01000054">
    <property type="protein sequence ID" value="RGB74435.1"/>
    <property type="molecule type" value="Genomic_DNA"/>
</dbReference>
<feature type="domain" description="Histidine kinase" evidence="9">
    <location>
        <begin position="130"/>
        <end position="343"/>
    </location>
</feature>
<dbReference type="Gene3D" id="1.10.287.130">
    <property type="match status" value="1"/>
</dbReference>
<evidence type="ECO:0000256" key="6">
    <source>
        <dbReference type="ARBA" id="ARBA00022777"/>
    </source>
</evidence>
<keyword evidence="5" id="KW-0808">Transferase</keyword>
<dbReference type="SMART" id="SM00388">
    <property type="entry name" value="HisKA"/>
    <property type="match status" value="1"/>
</dbReference>
<dbReference type="InterPro" id="IPR003594">
    <property type="entry name" value="HATPase_dom"/>
</dbReference>
<evidence type="ECO:0000256" key="7">
    <source>
        <dbReference type="ARBA" id="ARBA00023012"/>
    </source>
</evidence>
<keyword evidence="4" id="KW-0597">Phosphoprotein</keyword>
<comment type="catalytic activity">
    <reaction evidence="1">
        <text>ATP + protein L-histidine = ADP + protein N-phospho-L-histidine.</text>
        <dbReference type="EC" id="2.7.13.3"/>
    </reaction>
</comment>
<dbReference type="AlphaFoldDB" id="A0A3E2TFH6"/>
<keyword evidence="8" id="KW-0812">Transmembrane</keyword>
<evidence type="ECO:0000313" key="11">
    <source>
        <dbReference type="Proteomes" id="UP000260773"/>
    </source>
</evidence>
<accession>A0A3E2TFH6</accession>
<dbReference type="PANTHER" id="PTHR45453">
    <property type="entry name" value="PHOSPHATE REGULON SENSOR PROTEIN PHOR"/>
    <property type="match status" value="1"/>
</dbReference>
<evidence type="ECO:0000313" key="10">
    <source>
        <dbReference type="EMBL" id="RGB74435.1"/>
    </source>
</evidence>
<dbReference type="InterPro" id="IPR036890">
    <property type="entry name" value="HATPase_C_sf"/>
</dbReference>
<dbReference type="SUPFAM" id="SSF55874">
    <property type="entry name" value="ATPase domain of HSP90 chaperone/DNA topoisomerase II/histidine kinase"/>
    <property type="match status" value="1"/>
</dbReference>
<evidence type="ECO:0000256" key="3">
    <source>
        <dbReference type="ARBA" id="ARBA00012438"/>
    </source>
</evidence>
<dbReference type="Gene3D" id="3.30.565.10">
    <property type="entry name" value="Histidine kinase-like ATPase, C-terminal domain"/>
    <property type="match status" value="1"/>
</dbReference>
<protein>
    <recommendedName>
        <fullName evidence="3">histidine kinase</fullName>
        <ecNumber evidence="3">2.7.13.3</ecNumber>
    </recommendedName>
</protein>
<sequence length="343" mass="38886">MKLNNLSAKKICRLISAGMVFSMLVITGILGGIMQDIRIFIAGGTLTLCAFFWIWLLVLFFGKRLSHFTSNLCRTLDNMIDGNEELQKSNDSETLFARINHRLIRLYEIMQENRHKVDMERQELQMLISDISHQVKTPVSNLQMVTDTLLTKPVSEEERMDFLQGIRSQTDKLDFLFQALVKTSRLETGAIRLEKKDSSLFHTLAQAMSSIVYAAEKKEIAVSVDCPENLIISHDSKWTSEALFNLLDNAVKYTPSGGKISVSVVQWEMYVEIKVTDTGKGISESNQAAIFRRFYREEEVHEQQGVGIGLYLAREIVTRQGGYIKVVSKLGKGSEFSIMLPTK</sequence>
<organism evidence="10 11">
    <name type="scientific">Coprococcus catus</name>
    <dbReference type="NCBI Taxonomy" id="116085"/>
    <lineage>
        <taxon>Bacteria</taxon>
        <taxon>Bacillati</taxon>
        <taxon>Bacillota</taxon>
        <taxon>Clostridia</taxon>
        <taxon>Lachnospirales</taxon>
        <taxon>Lachnospiraceae</taxon>
        <taxon>Coprococcus</taxon>
    </lineage>
</organism>